<comment type="caution">
    <text evidence="2">The sequence shown here is derived from an EMBL/GenBank/DDBJ whole genome shotgun (WGS) entry which is preliminary data.</text>
</comment>
<reference evidence="3" key="1">
    <citation type="submission" date="2023-07" db="EMBL/GenBank/DDBJ databases">
        <title>30 novel species of actinomycetes from the DSMZ collection.</title>
        <authorList>
            <person name="Nouioui I."/>
        </authorList>
    </citation>
    <scope>NUCLEOTIDE SEQUENCE [LARGE SCALE GENOMIC DNA]</scope>
    <source>
        <strain evidence="3">DSM 44917</strain>
    </source>
</reference>
<gene>
    <name evidence="2" type="ORF">RM780_22320</name>
</gene>
<sequence>MYHESRPSAPTPERHENGEDPRRLFNVERMEPREVVGLVCALGVALEAKEREADGSSHSAPEVALYDELLDSLYGELREVARTSDKALEIYRELTESDLSTDASKGGAVEMVPDLLRRHLDNPDVKRQITDSLVAMLRGGGLAYDGARLIVSQLVWQADWLDEPTARFLDSHLPDEAQRW</sequence>
<evidence type="ECO:0000256" key="1">
    <source>
        <dbReference type="SAM" id="MobiDB-lite"/>
    </source>
</evidence>
<dbReference type="EMBL" id="JAVREN010000043">
    <property type="protein sequence ID" value="MDT0309671.1"/>
    <property type="molecule type" value="Genomic_DNA"/>
</dbReference>
<feature type="region of interest" description="Disordered" evidence="1">
    <location>
        <begin position="1"/>
        <end position="22"/>
    </location>
</feature>
<accession>A0ABU2LDV3</accession>
<proteinExistence type="predicted"/>
<dbReference type="Proteomes" id="UP001183388">
    <property type="component" value="Unassembled WGS sequence"/>
</dbReference>
<protein>
    <submittedName>
        <fullName evidence="2">Uncharacterized protein</fullName>
    </submittedName>
</protein>
<keyword evidence="3" id="KW-1185">Reference proteome</keyword>
<name>A0ABU2LDV3_9ACTN</name>
<organism evidence="2 3">
    <name type="scientific">Streptomyces boetiae</name>
    <dbReference type="NCBI Taxonomy" id="3075541"/>
    <lineage>
        <taxon>Bacteria</taxon>
        <taxon>Bacillati</taxon>
        <taxon>Actinomycetota</taxon>
        <taxon>Actinomycetes</taxon>
        <taxon>Kitasatosporales</taxon>
        <taxon>Streptomycetaceae</taxon>
        <taxon>Streptomyces</taxon>
    </lineage>
</organism>
<dbReference type="RefSeq" id="WP_311632633.1">
    <property type="nucleotide sequence ID" value="NZ_JAVREN010000043.1"/>
</dbReference>
<evidence type="ECO:0000313" key="2">
    <source>
        <dbReference type="EMBL" id="MDT0309671.1"/>
    </source>
</evidence>
<evidence type="ECO:0000313" key="3">
    <source>
        <dbReference type="Proteomes" id="UP001183388"/>
    </source>
</evidence>